<feature type="compositionally biased region" description="Polar residues" evidence="1">
    <location>
        <begin position="21"/>
        <end position="34"/>
    </location>
</feature>
<accession>A0A8X7PFT4</accession>
<comment type="caution">
    <text evidence="2">The sequence shown here is derived from an EMBL/GenBank/DDBJ whole genome shotgun (WGS) entry which is preliminary data.</text>
</comment>
<feature type="compositionally biased region" description="Basic residues" evidence="1">
    <location>
        <begin position="272"/>
        <end position="283"/>
    </location>
</feature>
<feature type="compositionally biased region" description="Basic and acidic residues" evidence="1">
    <location>
        <begin position="226"/>
        <end position="240"/>
    </location>
</feature>
<dbReference type="AlphaFoldDB" id="A0A8X7PFT4"/>
<evidence type="ECO:0000256" key="1">
    <source>
        <dbReference type="SAM" id="MobiDB-lite"/>
    </source>
</evidence>
<sequence>MTHRSLSYSGLDEIDTGLQRPRSTLIQFQNGSTERQGEPRTRIPPSNHLIPENRTPSATRTFHQVGFDNSTEQARRHDLCGSVNIDPQREDLRIPNETGAFQNYIERNDAELKRIHAIAKISHPNEVVALATLKNGVWFSSKFREELAARVPISLDDALHRASYFATHEEEVAALKEQYSANKNNAAKKPTAPMEPATKGQHSYAIRPKNVEPRFAVRTKIRKPLKKPERERKSQGRETEQESPSSPPPAPKKRVDMISWGPKPTQLTKSGARPKGRYASRSR</sequence>
<proteinExistence type="predicted"/>
<keyword evidence="3" id="KW-1185">Reference proteome</keyword>
<evidence type="ECO:0000313" key="2">
    <source>
        <dbReference type="EMBL" id="KAG2250162.1"/>
    </source>
</evidence>
<dbReference type="Proteomes" id="UP000886595">
    <property type="component" value="Unassembled WGS sequence"/>
</dbReference>
<protein>
    <submittedName>
        <fullName evidence="2">Uncharacterized protein</fullName>
    </submittedName>
</protein>
<name>A0A8X7PFT4_BRACI</name>
<dbReference type="EMBL" id="JAAMPC010000016">
    <property type="protein sequence ID" value="KAG2250162.1"/>
    <property type="molecule type" value="Genomic_DNA"/>
</dbReference>
<feature type="region of interest" description="Disordered" evidence="1">
    <location>
        <begin position="1"/>
        <end position="56"/>
    </location>
</feature>
<evidence type="ECO:0000313" key="3">
    <source>
        <dbReference type="Proteomes" id="UP000886595"/>
    </source>
</evidence>
<feature type="region of interest" description="Disordered" evidence="1">
    <location>
        <begin position="185"/>
        <end position="283"/>
    </location>
</feature>
<reference evidence="2 3" key="1">
    <citation type="submission" date="2020-02" db="EMBL/GenBank/DDBJ databases">
        <authorList>
            <person name="Ma Q."/>
            <person name="Huang Y."/>
            <person name="Song X."/>
            <person name="Pei D."/>
        </authorList>
    </citation>
    <scope>NUCLEOTIDE SEQUENCE [LARGE SCALE GENOMIC DNA]</scope>
    <source>
        <strain evidence="2">Sxm20200214</strain>
        <tissue evidence="2">Leaf</tissue>
    </source>
</reference>
<organism evidence="2 3">
    <name type="scientific">Brassica carinata</name>
    <name type="common">Ethiopian mustard</name>
    <name type="synonym">Abyssinian cabbage</name>
    <dbReference type="NCBI Taxonomy" id="52824"/>
    <lineage>
        <taxon>Eukaryota</taxon>
        <taxon>Viridiplantae</taxon>
        <taxon>Streptophyta</taxon>
        <taxon>Embryophyta</taxon>
        <taxon>Tracheophyta</taxon>
        <taxon>Spermatophyta</taxon>
        <taxon>Magnoliopsida</taxon>
        <taxon>eudicotyledons</taxon>
        <taxon>Gunneridae</taxon>
        <taxon>Pentapetalae</taxon>
        <taxon>rosids</taxon>
        <taxon>malvids</taxon>
        <taxon>Brassicales</taxon>
        <taxon>Brassicaceae</taxon>
        <taxon>Brassiceae</taxon>
        <taxon>Brassica</taxon>
    </lineage>
</organism>
<gene>
    <name evidence="2" type="ORF">Bca52824_080298</name>
</gene>